<organism evidence="3 4">
    <name type="scientific">Ceraceosorus guamensis</name>
    <dbReference type="NCBI Taxonomy" id="1522189"/>
    <lineage>
        <taxon>Eukaryota</taxon>
        <taxon>Fungi</taxon>
        <taxon>Dikarya</taxon>
        <taxon>Basidiomycota</taxon>
        <taxon>Ustilaginomycotina</taxon>
        <taxon>Exobasidiomycetes</taxon>
        <taxon>Ceraceosorales</taxon>
        <taxon>Ceraceosoraceae</taxon>
        <taxon>Ceraceosorus</taxon>
    </lineage>
</organism>
<dbReference type="InterPro" id="IPR036047">
    <property type="entry name" value="F-box-like_dom_sf"/>
</dbReference>
<gene>
    <name evidence="3" type="ORF">IE81DRAFT_332198</name>
</gene>
<feature type="domain" description="F-box" evidence="2">
    <location>
        <begin position="109"/>
        <end position="156"/>
    </location>
</feature>
<keyword evidence="4" id="KW-1185">Reference proteome</keyword>
<name>A0A316VQL3_9BASI</name>
<dbReference type="GeneID" id="37037170"/>
<reference evidence="3 4" key="1">
    <citation type="journal article" date="2018" name="Mol. Biol. Evol.">
        <title>Broad Genomic Sampling Reveals a Smut Pathogenic Ancestry of the Fungal Clade Ustilaginomycotina.</title>
        <authorList>
            <person name="Kijpornyongpan T."/>
            <person name="Mondo S.J."/>
            <person name="Barry K."/>
            <person name="Sandor L."/>
            <person name="Lee J."/>
            <person name="Lipzen A."/>
            <person name="Pangilinan J."/>
            <person name="LaButti K."/>
            <person name="Hainaut M."/>
            <person name="Henrissat B."/>
            <person name="Grigoriev I.V."/>
            <person name="Spatafora J.W."/>
            <person name="Aime M.C."/>
        </authorList>
    </citation>
    <scope>NUCLEOTIDE SEQUENCE [LARGE SCALE GENOMIC DNA]</scope>
    <source>
        <strain evidence="3 4">MCA 4658</strain>
    </source>
</reference>
<dbReference type="SUPFAM" id="SSF81383">
    <property type="entry name" value="F-box domain"/>
    <property type="match status" value="1"/>
</dbReference>
<protein>
    <recommendedName>
        <fullName evidence="2">F-box domain-containing protein</fullName>
    </recommendedName>
</protein>
<dbReference type="Proteomes" id="UP000245783">
    <property type="component" value="Unassembled WGS sequence"/>
</dbReference>
<feature type="region of interest" description="Disordered" evidence="1">
    <location>
        <begin position="724"/>
        <end position="755"/>
    </location>
</feature>
<accession>A0A316VQL3</accession>
<evidence type="ECO:0000256" key="1">
    <source>
        <dbReference type="SAM" id="MobiDB-lite"/>
    </source>
</evidence>
<feature type="compositionally biased region" description="Basic and acidic residues" evidence="1">
    <location>
        <begin position="731"/>
        <end position="740"/>
    </location>
</feature>
<dbReference type="RefSeq" id="XP_025366780.1">
    <property type="nucleotide sequence ID" value="XM_025515300.1"/>
</dbReference>
<dbReference type="Gene3D" id="1.20.1280.50">
    <property type="match status" value="1"/>
</dbReference>
<dbReference type="InterPro" id="IPR001810">
    <property type="entry name" value="F-box_dom"/>
</dbReference>
<dbReference type="AlphaFoldDB" id="A0A316VQL3"/>
<dbReference type="InParanoid" id="A0A316VQL3"/>
<dbReference type="EMBL" id="KZ819454">
    <property type="protein sequence ID" value="PWN39620.1"/>
    <property type="molecule type" value="Genomic_DNA"/>
</dbReference>
<evidence type="ECO:0000313" key="3">
    <source>
        <dbReference type="EMBL" id="PWN39620.1"/>
    </source>
</evidence>
<proteinExistence type="predicted"/>
<dbReference type="PROSITE" id="PS50181">
    <property type="entry name" value="FBOX"/>
    <property type="match status" value="1"/>
</dbReference>
<sequence>MDISVTIRTHHSHLLSLHRPSHDLPVQRSEIEVVLTRPLSSSKTLMTELGQTPSGPPLSVLLQEDAAAKMKSAASVSHSQPAEAHQASSSTSPSPTGTLNASALSPEVGGLMGRLPFELWVKVMVQLDPKSITRCRRVSSCLKRYVDNSEDIWRCVAYQWKLIDSIYAPLPRNTGSPRPAEERLAQQNPLMSSATGYFNNIVSFRDLCRRHACLNSTWSTSDVFAQRGGQKGMRSQGSIHTGLPLTGARYRIGNPFLGTGPDGDVQIDAGLSSSGYAVASINVLQENAHLVDTLPPPQVSSNSMGNAYQRMGALCSEGSRHIVMSYQKSSSRPTLTVMDSVNATKFDETASIDLAEHFGAPVAARLRGPLCVMATITTNLLEADLPEDDEAALGFILTWDLHKNSIISSWRLNAFHLVEHVDFDAVNNLVFLRNEIGNVGVYCLLNDVETKFTQLASVCNPFNFNLIDLHDVVAPWYIPSSSIRASQIYLGTALLNLCENKARHCSLKVAWRCVEDSCLNPSVVKRGTLAGHIREYSTLLSQEHLGHVEMSTSIRFDSKNNMLIITHEWGLILIKGMRNASNASVMVGIIHYHVISEHSSSHRLGVQETQRAFTTGRVCQAMTQMPYKASALTHLILVDYDAFRLDTSWKWKKHPFENVKIWHIDQRSHQNNHKPDARLYTATQKRNKGWSCSDPFVGLHMDATTIYTLRTRSGLEYMDFGLASRPRSRPQKAEESPWEKHLRRSRKEIKDSWSR</sequence>
<dbReference type="Pfam" id="PF12937">
    <property type="entry name" value="F-box-like"/>
    <property type="match status" value="1"/>
</dbReference>
<dbReference type="OrthoDB" id="10300671at2759"/>
<feature type="region of interest" description="Disordered" evidence="1">
    <location>
        <begin position="71"/>
        <end position="103"/>
    </location>
</feature>
<evidence type="ECO:0000313" key="4">
    <source>
        <dbReference type="Proteomes" id="UP000245783"/>
    </source>
</evidence>
<dbReference type="SMART" id="SM00256">
    <property type="entry name" value="FBOX"/>
    <property type="match status" value="1"/>
</dbReference>
<evidence type="ECO:0000259" key="2">
    <source>
        <dbReference type="PROSITE" id="PS50181"/>
    </source>
</evidence>